<protein>
    <submittedName>
        <fullName evidence="1">Uncharacterized protein</fullName>
    </submittedName>
</protein>
<reference evidence="1" key="1">
    <citation type="submission" date="2020-08" db="EMBL/GenBank/DDBJ databases">
        <title>Multicomponent nature underlies the extraordinary mechanical properties of spider dragline silk.</title>
        <authorList>
            <person name="Kono N."/>
            <person name="Nakamura H."/>
            <person name="Mori M."/>
            <person name="Yoshida Y."/>
            <person name="Ohtoshi R."/>
            <person name="Malay A.D."/>
            <person name="Moran D.A.P."/>
            <person name="Tomita M."/>
            <person name="Numata K."/>
            <person name="Arakawa K."/>
        </authorList>
    </citation>
    <scope>NUCLEOTIDE SEQUENCE</scope>
</reference>
<keyword evidence="2" id="KW-1185">Reference proteome</keyword>
<dbReference type="Proteomes" id="UP000887013">
    <property type="component" value="Unassembled WGS sequence"/>
</dbReference>
<evidence type="ECO:0000313" key="1">
    <source>
        <dbReference type="EMBL" id="GFU25857.1"/>
    </source>
</evidence>
<accession>A0A8X6QLV5</accession>
<name>A0A8X6QLV5_NEPPI</name>
<dbReference type="EMBL" id="BMAW01128512">
    <property type="protein sequence ID" value="GFU25857.1"/>
    <property type="molecule type" value="Genomic_DNA"/>
</dbReference>
<sequence>MESNALWKRKVASKANAGFVGEMHLEYLWLKKRRGGLYKERALMWVGEFKECDVQSLPNPNIYGAVLLNSFGIYLMSPYEKENTVVFGLMRKHKDKQYMGMRC</sequence>
<gene>
    <name evidence="1" type="ORF">NPIL_157961</name>
</gene>
<evidence type="ECO:0000313" key="2">
    <source>
        <dbReference type="Proteomes" id="UP000887013"/>
    </source>
</evidence>
<organism evidence="1 2">
    <name type="scientific">Nephila pilipes</name>
    <name type="common">Giant wood spider</name>
    <name type="synonym">Nephila maculata</name>
    <dbReference type="NCBI Taxonomy" id="299642"/>
    <lineage>
        <taxon>Eukaryota</taxon>
        <taxon>Metazoa</taxon>
        <taxon>Ecdysozoa</taxon>
        <taxon>Arthropoda</taxon>
        <taxon>Chelicerata</taxon>
        <taxon>Arachnida</taxon>
        <taxon>Araneae</taxon>
        <taxon>Araneomorphae</taxon>
        <taxon>Entelegynae</taxon>
        <taxon>Araneoidea</taxon>
        <taxon>Nephilidae</taxon>
        <taxon>Nephila</taxon>
    </lineage>
</organism>
<comment type="caution">
    <text evidence="1">The sequence shown here is derived from an EMBL/GenBank/DDBJ whole genome shotgun (WGS) entry which is preliminary data.</text>
</comment>
<proteinExistence type="predicted"/>
<dbReference type="AlphaFoldDB" id="A0A8X6QLV5"/>